<reference evidence="2" key="2">
    <citation type="submission" date="2023-05" db="EMBL/GenBank/DDBJ databases">
        <authorList>
            <person name="Fouks B."/>
        </authorList>
    </citation>
    <scope>NUCLEOTIDE SEQUENCE</scope>
    <source>
        <strain evidence="2">Stay&amp;Tobe</strain>
        <tissue evidence="2">Testes</tissue>
    </source>
</reference>
<protein>
    <submittedName>
        <fullName evidence="2">Uncharacterized protein</fullName>
    </submittedName>
</protein>
<feature type="signal peptide" evidence="1">
    <location>
        <begin position="1"/>
        <end position="17"/>
    </location>
</feature>
<dbReference type="EMBL" id="JASPKZ010010696">
    <property type="protein sequence ID" value="KAJ9573550.1"/>
    <property type="molecule type" value="Genomic_DNA"/>
</dbReference>
<feature type="chain" id="PRO_5041966098" evidence="1">
    <location>
        <begin position="18"/>
        <end position="233"/>
    </location>
</feature>
<sequence>MIAKIIVALCIIQVTVQQEDPEQDLRDLIDQANQEFEEYINPLVDRIEGYGTSFVAELQQLQKEYVELRENLTSIAEQLSTEGIDTSTCWSNAVQTAYFTYLDRDNEVTAVQKVTYETMSQMLTDLSLVREEITTLVDETEDSIQTCKTLSSEEEINACYNVLLPVFDEMKADVLNRIIELYELGQTLLEYSEEEKEKLSGNNRQLATENAEIITNQLTTCIGNLTVTETSSN</sequence>
<name>A0AAD8E0U5_DIPPU</name>
<dbReference type="AlphaFoldDB" id="A0AAD8E0U5"/>
<evidence type="ECO:0000313" key="3">
    <source>
        <dbReference type="Proteomes" id="UP001233999"/>
    </source>
</evidence>
<accession>A0AAD8E0U5</accession>
<gene>
    <name evidence="2" type="ORF">L9F63_009114</name>
</gene>
<organism evidence="2 3">
    <name type="scientific">Diploptera punctata</name>
    <name type="common">Pacific beetle cockroach</name>
    <dbReference type="NCBI Taxonomy" id="6984"/>
    <lineage>
        <taxon>Eukaryota</taxon>
        <taxon>Metazoa</taxon>
        <taxon>Ecdysozoa</taxon>
        <taxon>Arthropoda</taxon>
        <taxon>Hexapoda</taxon>
        <taxon>Insecta</taxon>
        <taxon>Pterygota</taxon>
        <taxon>Neoptera</taxon>
        <taxon>Polyneoptera</taxon>
        <taxon>Dictyoptera</taxon>
        <taxon>Blattodea</taxon>
        <taxon>Blaberoidea</taxon>
        <taxon>Blaberidae</taxon>
        <taxon>Diplopterinae</taxon>
        <taxon>Diploptera</taxon>
    </lineage>
</organism>
<comment type="caution">
    <text evidence="2">The sequence shown here is derived from an EMBL/GenBank/DDBJ whole genome shotgun (WGS) entry which is preliminary data.</text>
</comment>
<keyword evidence="1" id="KW-0732">Signal</keyword>
<dbReference type="Proteomes" id="UP001233999">
    <property type="component" value="Unassembled WGS sequence"/>
</dbReference>
<proteinExistence type="predicted"/>
<evidence type="ECO:0000256" key="1">
    <source>
        <dbReference type="SAM" id="SignalP"/>
    </source>
</evidence>
<evidence type="ECO:0000313" key="2">
    <source>
        <dbReference type="EMBL" id="KAJ9573550.1"/>
    </source>
</evidence>
<keyword evidence="3" id="KW-1185">Reference proteome</keyword>
<reference evidence="2" key="1">
    <citation type="journal article" date="2023" name="IScience">
        <title>Live-bearing cockroach genome reveals convergent evolutionary mechanisms linked to viviparity in insects and beyond.</title>
        <authorList>
            <person name="Fouks B."/>
            <person name="Harrison M.C."/>
            <person name="Mikhailova A.A."/>
            <person name="Marchal E."/>
            <person name="English S."/>
            <person name="Carruthers M."/>
            <person name="Jennings E.C."/>
            <person name="Chiamaka E.L."/>
            <person name="Frigard R.A."/>
            <person name="Pippel M."/>
            <person name="Attardo G.M."/>
            <person name="Benoit J.B."/>
            <person name="Bornberg-Bauer E."/>
            <person name="Tobe S.S."/>
        </authorList>
    </citation>
    <scope>NUCLEOTIDE SEQUENCE</scope>
    <source>
        <strain evidence="2">Stay&amp;Tobe</strain>
    </source>
</reference>